<dbReference type="STRING" id="1833852.B0537_15600"/>
<feature type="transmembrane region" description="Helical" evidence="5">
    <location>
        <begin position="104"/>
        <end position="124"/>
    </location>
</feature>
<feature type="transmembrane region" description="Helical" evidence="5">
    <location>
        <begin position="136"/>
        <end position="156"/>
    </location>
</feature>
<proteinExistence type="predicted"/>
<dbReference type="Proteomes" id="UP000189464">
    <property type="component" value="Chromosome"/>
</dbReference>
<evidence type="ECO:0000256" key="2">
    <source>
        <dbReference type="ARBA" id="ARBA00022692"/>
    </source>
</evidence>
<sequence length="766" mass="87129">MGKSIIQRGNLRKIDETQDIFYQIPLWGFMLLLFLAPYFQGLFFSSKQSYALLFSCIILACLILWKYQDKKISPTHGAMFYAILCVPILYTVSAFSAVNRSTAMSEIIENILYFVVFYIAASITRNIKDSEKVIKCIYFSSLGVALAGLASAAGLLDIEDGFILNRIYSTFQYPNALASFLSINIIFGLYNWLIANDRGRLFYTTFNVILLTTFLGTRSNGGLIFFAIGILVYLIGSQKEFRLQLANTFIISLVCSGISIYGFLQNVIAKQYLLAWIWLIIGITLAIFIEVIRQKFGTSNFNKKLFLVLVTSIIISGVIGYICLYDGLHKEVLEQLRLRNATERAYFFKDAITMIMSRPLLGWGGGGWQEAYRTFQSYLYDSNQVHSYYLQIGVEIGLIGLTVIIIIWITALRNAIKLFRMLQDGVDKMLIWSILIGICTIGAHATMDFNLSFAALTNVLYTGFGMIYGLHNSFINKKSHLGNTTKPIKKLIVKTALLFGLCTISIINISAYDNWYKANMALAQGRVQDAYSFIETAKMLNPLDPDYHILMAQIYKSEQRWNEAELEALQAVKKGEYSSFRNFELAKIYYENKKWDDALLYCKKSITNAPYQVKWYEGYATICTKIGLQLTTEGKKQEALRYFKETEKIPTWITQKMNQLSDEEKKLWNVAELMTITPYINLQLGISQMFTGDLASSENNLLKALDSPSTKENALLWLAILKEKIGLPEESGNYLKQIDKSNEEMMNLYRKYSDIIKIGGNNNVSS</sequence>
<feature type="transmembrane region" description="Helical" evidence="5">
    <location>
        <begin position="453"/>
        <end position="470"/>
    </location>
</feature>
<dbReference type="KEGG" id="dfg:B0537_15600"/>
<dbReference type="EMBL" id="CP019698">
    <property type="protein sequence ID" value="AQS60364.1"/>
    <property type="molecule type" value="Genomic_DNA"/>
</dbReference>
<keyword evidence="4 5" id="KW-0472">Membrane</keyword>
<dbReference type="AlphaFoldDB" id="A0A1S6J021"/>
<dbReference type="InterPro" id="IPR011990">
    <property type="entry name" value="TPR-like_helical_dom_sf"/>
</dbReference>
<evidence type="ECO:0000256" key="5">
    <source>
        <dbReference type="SAM" id="Phobius"/>
    </source>
</evidence>
<dbReference type="SUPFAM" id="SSF48452">
    <property type="entry name" value="TPR-like"/>
    <property type="match status" value="2"/>
</dbReference>
<feature type="transmembrane region" description="Helical" evidence="5">
    <location>
        <begin position="20"/>
        <end position="38"/>
    </location>
</feature>
<reference evidence="7 8" key="1">
    <citation type="journal article" date="2016" name="Int. J. Syst. Evol. Microbiol.">
        <title>Desulfotomaculum ferrireducens sp. nov., a moderately thermophilic sulfate-reducing and dissimilatory Fe(III)-reducing bacterium isolated from compost.</title>
        <authorList>
            <person name="Yang G."/>
            <person name="Guo J."/>
            <person name="Zhuang L."/>
            <person name="Yuan Y."/>
            <person name="Zhou S."/>
        </authorList>
    </citation>
    <scope>NUCLEOTIDE SEQUENCE [LARGE SCALE GENOMIC DNA]</scope>
    <source>
        <strain evidence="7 8">GSS09</strain>
    </source>
</reference>
<keyword evidence="3 5" id="KW-1133">Transmembrane helix</keyword>
<evidence type="ECO:0000313" key="7">
    <source>
        <dbReference type="EMBL" id="AQS60364.1"/>
    </source>
</evidence>
<keyword evidence="8" id="KW-1185">Reference proteome</keyword>
<dbReference type="GO" id="GO:0016020">
    <property type="term" value="C:membrane"/>
    <property type="evidence" value="ECO:0007669"/>
    <property type="project" value="UniProtKB-SubCell"/>
</dbReference>
<feature type="transmembrane region" description="Helical" evidence="5">
    <location>
        <begin position="50"/>
        <end position="67"/>
    </location>
</feature>
<feature type="transmembrane region" description="Helical" evidence="5">
    <location>
        <begin position="176"/>
        <end position="194"/>
    </location>
</feature>
<comment type="subcellular location">
    <subcellularLocation>
        <location evidence="1">Membrane</location>
        <topology evidence="1">Multi-pass membrane protein</topology>
    </subcellularLocation>
</comment>
<evidence type="ECO:0000256" key="3">
    <source>
        <dbReference type="ARBA" id="ARBA00022989"/>
    </source>
</evidence>
<keyword evidence="2 5" id="KW-0812">Transmembrane</keyword>
<feature type="transmembrane region" description="Helical" evidence="5">
    <location>
        <begin position="491"/>
        <end position="512"/>
    </location>
</feature>
<evidence type="ECO:0000313" key="8">
    <source>
        <dbReference type="Proteomes" id="UP000189464"/>
    </source>
</evidence>
<evidence type="ECO:0000256" key="1">
    <source>
        <dbReference type="ARBA" id="ARBA00004141"/>
    </source>
</evidence>
<dbReference type="Pfam" id="PF04932">
    <property type="entry name" value="Wzy_C"/>
    <property type="match status" value="1"/>
</dbReference>
<organism evidence="7 8">
    <name type="scientific">Desulforamulus ferrireducens</name>
    <dbReference type="NCBI Taxonomy" id="1833852"/>
    <lineage>
        <taxon>Bacteria</taxon>
        <taxon>Bacillati</taxon>
        <taxon>Bacillota</taxon>
        <taxon>Clostridia</taxon>
        <taxon>Eubacteriales</taxon>
        <taxon>Peptococcaceae</taxon>
        <taxon>Desulforamulus</taxon>
    </lineage>
</organism>
<feature type="domain" description="O-antigen ligase-related" evidence="6">
    <location>
        <begin position="274"/>
        <end position="404"/>
    </location>
</feature>
<gene>
    <name evidence="7" type="ORF">B0537_15600</name>
</gene>
<feature type="transmembrane region" description="Helical" evidence="5">
    <location>
        <begin position="429"/>
        <end position="447"/>
    </location>
</feature>
<feature type="transmembrane region" description="Helical" evidence="5">
    <location>
        <begin position="388"/>
        <end position="409"/>
    </location>
</feature>
<feature type="transmembrane region" description="Helical" evidence="5">
    <location>
        <begin position="241"/>
        <end position="264"/>
    </location>
</feature>
<feature type="transmembrane region" description="Helical" evidence="5">
    <location>
        <begin position="305"/>
        <end position="325"/>
    </location>
</feature>
<dbReference type="InterPro" id="IPR051533">
    <property type="entry name" value="WaaL-like"/>
</dbReference>
<dbReference type="InterPro" id="IPR007016">
    <property type="entry name" value="O-antigen_ligase-rel_domated"/>
</dbReference>
<dbReference type="PANTHER" id="PTHR37422">
    <property type="entry name" value="TEICHURONIC ACID BIOSYNTHESIS PROTEIN TUAE"/>
    <property type="match status" value="1"/>
</dbReference>
<dbReference type="PANTHER" id="PTHR37422:SF13">
    <property type="entry name" value="LIPOPOLYSACCHARIDE BIOSYNTHESIS PROTEIN PA4999-RELATED"/>
    <property type="match status" value="1"/>
</dbReference>
<feature type="transmembrane region" description="Helical" evidence="5">
    <location>
        <begin position="346"/>
        <end position="368"/>
    </location>
</feature>
<accession>A0A1S6J021</accession>
<name>A0A1S6J021_9FIRM</name>
<dbReference type="Gene3D" id="1.25.40.10">
    <property type="entry name" value="Tetratricopeptide repeat domain"/>
    <property type="match status" value="1"/>
</dbReference>
<protein>
    <recommendedName>
        <fullName evidence="6">O-antigen ligase-related domain-containing protein</fullName>
    </recommendedName>
</protein>
<evidence type="ECO:0000256" key="4">
    <source>
        <dbReference type="ARBA" id="ARBA00023136"/>
    </source>
</evidence>
<evidence type="ECO:0000259" key="6">
    <source>
        <dbReference type="Pfam" id="PF04932"/>
    </source>
</evidence>
<feature type="transmembrane region" description="Helical" evidence="5">
    <location>
        <begin position="273"/>
        <end position="293"/>
    </location>
</feature>
<feature type="transmembrane region" description="Helical" evidence="5">
    <location>
        <begin position="206"/>
        <end position="235"/>
    </location>
</feature>
<feature type="transmembrane region" description="Helical" evidence="5">
    <location>
        <begin position="79"/>
        <end position="98"/>
    </location>
</feature>
<dbReference type="RefSeq" id="WP_077715395.1">
    <property type="nucleotide sequence ID" value="NZ_CP019698.1"/>
</dbReference>